<dbReference type="InterPro" id="IPR001509">
    <property type="entry name" value="Epimerase_deHydtase"/>
</dbReference>
<dbReference type="Pfam" id="PF01370">
    <property type="entry name" value="Epimerase"/>
    <property type="match status" value="1"/>
</dbReference>
<feature type="domain" description="NAD-dependent epimerase/dehydratase" evidence="1">
    <location>
        <begin position="4"/>
        <end position="89"/>
    </location>
</feature>
<evidence type="ECO:0000313" key="3">
    <source>
        <dbReference type="Proteomes" id="UP000251241"/>
    </source>
</evidence>
<accession>A0A2X2JLL9</accession>
<reference evidence="2 3" key="1">
    <citation type="submission" date="2018-06" db="EMBL/GenBank/DDBJ databases">
        <authorList>
            <consortium name="Pathogen Informatics"/>
            <person name="Doyle S."/>
        </authorList>
    </citation>
    <scope>NUCLEOTIDE SEQUENCE [LARGE SCALE GENOMIC DNA]</scope>
    <source>
        <strain evidence="2 3">NCTC11343</strain>
    </source>
</reference>
<dbReference type="Proteomes" id="UP000251241">
    <property type="component" value="Unassembled WGS sequence"/>
</dbReference>
<evidence type="ECO:0000313" key="2">
    <source>
        <dbReference type="EMBL" id="SPZ94778.1"/>
    </source>
</evidence>
<evidence type="ECO:0000259" key="1">
    <source>
        <dbReference type="Pfam" id="PF01370"/>
    </source>
</evidence>
<dbReference type="Gene3D" id="3.40.50.720">
    <property type="entry name" value="NAD(P)-binding Rossmann-like Domain"/>
    <property type="match status" value="1"/>
</dbReference>
<sequence>MEKVIITGGAGAIGLHLTKLLVANFYEVIIFTRNPKSHPAQPNVRYVHWDPYKQEIDAKSIQEADYIINLAGANLNAKRWTKTYQQEIIGSRSKVGNCSTKVLNNYLIR</sequence>
<gene>
    <name evidence="2" type="ORF">NCTC11343_05562</name>
</gene>
<dbReference type="RefSeq" id="WP_112376364.1">
    <property type="nucleotide sequence ID" value="NZ_UAUU01000011.1"/>
</dbReference>
<dbReference type="AlphaFoldDB" id="A0A2X2JLL9"/>
<protein>
    <submittedName>
        <fullName evidence="2">Epimerase family protein SA0724</fullName>
    </submittedName>
</protein>
<dbReference type="InterPro" id="IPR036291">
    <property type="entry name" value="NAD(P)-bd_dom_sf"/>
</dbReference>
<proteinExistence type="predicted"/>
<dbReference type="PANTHER" id="PTHR11092:SF0">
    <property type="entry name" value="EPIMERASE FAMILY PROTEIN SDR39U1"/>
    <property type="match status" value="1"/>
</dbReference>
<dbReference type="EMBL" id="UAUU01000011">
    <property type="protein sequence ID" value="SPZ94778.1"/>
    <property type="molecule type" value="Genomic_DNA"/>
</dbReference>
<dbReference type="SUPFAM" id="SSF51735">
    <property type="entry name" value="NAD(P)-binding Rossmann-fold domains"/>
    <property type="match status" value="1"/>
</dbReference>
<dbReference type="PANTHER" id="PTHR11092">
    <property type="entry name" value="SUGAR NUCLEOTIDE EPIMERASE RELATED"/>
    <property type="match status" value="1"/>
</dbReference>
<name>A0A2X2JLL9_SPHMU</name>
<organism evidence="2 3">
    <name type="scientific">Sphingobacterium multivorum</name>
    <dbReference type="NCBI Taxonomy" id="28454"/>
    <lineage>
        <taxon>Bacteria</taxon>
        <taxon>Pseudomonadati</taxon>
        <taxon>Bacteroidota</taxon>
        <taxon>Sphingobacteriia</taxon>
        <taxon>Sphingobacteriales</taxon>
        <taxon>Sphingobacteriaceae</taxon>
        <taxon>Sphingobacterium</taxon>
    </lineage>
</organism>